<feature type="active site" description="Proton acceptor" evidence="2">
    <location>
        <position position="490"/>
    </location>
</feature>
<dbReference type="Proteomes" id="UP000293360">
    <property type="component" value="Unassembled WGS sequence"/>
</dbReference>
<evidence type="ECO:0000256" key="4">
    <source>
        <dbReference type="RuleBase" id="RU003968"/>
    </source>
</evidence>
<dbReference type="GO" id="GO:0016614">
    <property type="term" value="F:oxidoreductase activity, acting on CH-OH group of donors"/>
    <property type="evidence" value="ECO:0007669"/>
    <property type="project" value="InterPro"/>
</dbReference>
<proteinExistence type="inferred from homology"/>
<evidence type="ECO:0000313" key="7">
    <source>
        <dbReference type="Proteomes" id="UP000293360"/>
    </source>
</evidence>
<dbReference type="Gene3D" id="3.30.560.10">
    <property type="entry name" value="Glucose Oxidase, domain 3"/>
    <property type="match status" value="1"/>
</dbReference>
<dbReference type="PANTHER" id="PTHR11552">
    <property type="entry name" value="GLUCOSE-METHANOL-CHOLINE GMC OXIDOREDUCTASE"/>
    <property type="match status" value="1"/>
</dbReference>
<dbReference type="InterPro" id="IPR007867">
    <property type="entry name" value="GMC_OxRtase_C"/>
</dbReference>
<feature type="binding site" evidence="3">
    <location>
        <position position="206"/>
    </location>
    <ligand>
        <name>FAD</name>
        <dbReference type="ChEBI" id="CHEBI:57692"/>
    </ligand>
</feature>
<dbReference type="GO" id="GO:0050660">
    <property type="term" value="F:flavin adenine dinucleotide binding"/>
    <property type="evidence" value="ECO:0007669"/>
    <property type="project" value="InterPro"/>
</dbReference>
<dbReference type="Pfam" id="PF05199">
    <property type="entry name" value="GMC_oxred_C"/>
    <property type="match status" value="1"/>
</dbReference>
<sequence>MANLIADYNDKEVILLEAGPDPTGNSATEFFLSGLSLQGGELDYAYPSEPVATTADRVHYLSAGRALGGGTVINFGGWLRGDAADYDEWAEVAGDERWSYQGLKPWFVKSETFYDSGADPQEHGFDGPMYVTSIAAAEEGQRKYPLRETIKNAWAELGVPHNIDRKNGASVGVNEMHENSDKKGMRQPSNVVYPLNRVKVFTNTPVYRVTFDDTKATGVELVDGRKVAARKQVIVSCIGPSADLAEHGIPLVYESPYVGQNLHDHYAIHLAFRLRDPSLGYAFGNAGFQNPAFLKGLPWDWIANQPLPEELLSKHQHDTKPGWEKRNVYEVLTAYVVPGIPGIPIDGTHIATSTMLLLPTSRGTVTIRSSSPTDLPLVQPNYLSTQLDRDALVHATRTTVKVLTATESLKPIVEGESPPVKEGLEGLTPLTVDTSYEVILERLQRTGEQHQHSGGTAAMGKVVDGEGKVLGVTGLRVADASIIPVPLGGHPQASLYAMAEQLASMILADS</sequence>
<name>A0A4V1X9W9_9PEZI</name>
<dbReference type="PIRSF" id="PIRSF000137">
    <property type="entry name" value="Alcohol_oxidase"/>
    <property type="match status" value="1"/>
</dbReference>
<organism evidence="6 7">
    <name type="scientific">Monosporascus ibericus</name>
    <dbReference type="NCBI Taxonomy" id="155417"/>
    <lineage>
        <taxon>Eukaryota</taxon>
        <taxon>Fungi</taxon>
        <taxon>Dikarya</taxon>
        <taxon>Ascomycota</taxon>
        <taxon>Pezizomycotina</taxon>
        <taxon>Sordariomycetes</taxon>
        <taxon>Xylariomycetidae</taxon>
        <taxon>Xylariales</taxon>
        <taxon>Xylariales incertae sedis</taxon>
        <taxon>Monosporascus</taxon>
    </lineage>
</organism>
<dbReference type="Pfam" id="PF00732">
    <property type="entry name" value="GMC_oxred_N"/>
    <property type="match status" value="1"/>
</dbReference>
<comment type="cofactor">
    <cofactor evidence="3">
        <name>FAD</name>
        <dbReference type="ChEBI" id="CHEBI:57692"/>
    </cofactor>
</comment>
<protein>
    <recommendedName>
        <fullName evidence="5">Glucose-methanol-choline oxidoreductase N-terminal domain-containing protein</fullName>
    </recommendedName>
</protein>
<comment type="caution">
    <text evidence="6">The sequence shown here is derived from an EMBL/GenBank/DDBJ whole genome shotgun (WGS) entry which is preliminary data.</text>
</comment>
<evidence type="ECO:0000313" key="6">
    <source>
        <dbReference type="EMBL" id="RYO98658.1"/>
    </source>
</evidence>
<feature type="domain" description="Glucose-methanol-choline oxidoreductase N-terminal" evidence="5">
    <location>
        <begin position="64"/>
        <end position="87"/>
    </location>
</feature>
<dbReference type="PROSITE" id="PS00623">
    <property type="entry name" value="GMC_OXRED_1"/>
    <property type="match status" value="1"/>
</dbReference>
<dbReference type="Gene3D" id="3.50.50.60">
    <property type="entry name" value="FAD/NAD(P)-binding domain"/>
    <property type="match status" value="1"/>
</dbReference>
<gene>
    <name evidence="6" type="ORF">DL764_007017</name>
</gene>
<dbReference type="EMBL" id="QJNU01000452">
    <property type="protein sequence ID" value="RYO98658.1"/>
    <property type="molecule type" value="Genomic_DNA"/>
</dbReference>
<reference evidence="6 7" key="1">
    <citation type="submission" date="2018-06" db="EMBL/GenBank/DDBJ databases">
        <title>Complete Genomes of Monosporascus.</title>
        <authorList>
            <person name="Robinson A.J."/>
            <person name="Natvig D.O."/>
        </authorList>
    </citation>
    <scope>NUCLEOTIDE SEQUENCE [LARGE SCALE GENOMIC DNA]</scope>
    <source>
        <strain evidence="6 7">CBS 110550</strain>
    </source>
</reference>
<evidence type="ECO:0000259" key="5">
    <source>
        <dbReference type="PROSITE" id="PS00623"/>
    </source>
</evidence>
<dbReference type="InterPro" id="IPR000172">
    <property type="entry name" value="GMC_OxRdtase_N"/>
</dbReference>
<dbReference type="SUPFAM" id="SSF54373">
    <property type="entry name" value="FAD-linked reductases, C-terminal domain"/>
    <property type="match status" value="1"/>
</dbReference>
<dbReference type="STRING" id="155417.A0A4V1X9W9"/>
<evidence type="ECO:0000256" key="3">
    <source>
        <dbReference type="PIRSR" id="PIRSR000137-2"/>
    </source>
</evidence>
<evidence type="ECO:0000256" key="2">
    <source>
        <dbReference type="PIRSR" id="PIRSR000137-1"/>
    </source>
</evidence>
<keyword evidence="7" id="KW-1185">Reference proteome</keyword>
<feature type="active site" description="Proton donor" evidence="2">
    <location>
        <position position="452"/>
    </location>
</feature>
<feature type="binding site" evidence="3">
    <location>
        <begin position="491"/>
        <end position="492"/>
    </location>
    <ligand>
        <name>FAD</name>
        <dbReference type="ChEBI" id="CHEBI:57692"/>
    </ligand>
</feature>
<dbReference type="InterPro" id="IPR036188">
    <property type="entry name" value="FAD/NAD-bd_sf"/>
</dbReference>
<evidence type="ECO:0000256" key="1">
    <source>
        <dbReference type="ARBA" id="ARBA00010790"/>
    </source>
</evidence>
<keyword evidence="3 4" id="KW-0274">FAD</keyword>
<dbReference type="OrthoDB" id="269227at2759"/>
<comment type="similarity">
    <text evidence="1 4">Belongs to the GMC oxidoreductase family.</text>
</comment>
<dbReference type="PANTHER" id="PTHR11552:SF123">
    <property type="entry name" value="GMC OXIDOREDUCTASE (AFU_ORTHOLOGUE AFUA_2G01770)-RELATED"/>
    <property type="match status" value="1"/>
</dbReference>
<dbReference type="AlphaFoldDB" id="A0A4V1X9W9"/>
<dbReference type="SUPFAM" id="SSF51905">
    <property type="entry name" value="FAD/NAD(P)-binding domain"/>
    <property type="match status" value="1"/>
</dbReference>
<keyword evidence="4" id="KW-0285">Flavoprotein</keyword>
<accession>A0A4V1X9W9</accession>
<dbReference type="InterPro" id="IPR012132">
    <property type="entry name" value="GMC_OxRdtase"/>
</dbReference>